<evidence type="ECO:0000313" key="4">
    <source>
        <dbReference type="Proteomes" id="UP000774130"/>
    </source>
</evidence>
<dbReference type="CDD" id="cd00093">
    <property type="entry name" value="HTH_XRE"/>
    <property type="match status" value="1"/>
</dbReference>
<dbReference type="PROSITE" id="PS50943">
    <property type="entry name" value="HTH_CROC1"/>
    <property type="match status" value="1"/>
</dbReference>
<dbReference type="PANTHER" id="PTHR46558">
    <property type="entry name" value="TRACRIPTIONAL REGULATORY PROTEIN-RELATED-RELATED"/>
    <property type="match status" value="1"/>
</dbReference>
<proteinExistence type="predicted"/>
<dbReference type="EMBL" id="JAHUZB010000003">
    <property type="protein sequence ID" value="MBV7390654.1"/>
    <property type="molecule type" value="Genomic_DNA"/>
</dbReference>
<gene>
    <name evidence="3" type="ORF">KUA55_08180</name>
</gene>
<dbReference type="InterPro" id="IPR001387">
    <property type="entry name" value="Cro/C1-type_HTH"/>
</dbReference>
<dbReference type="SMART" id="SM00530">
    <property type="entry name" value="HTH_XRE"/>
    <property type="match status" value="1"/>
</dbReference>
<evidence type="ECO:0000259" key="2">
    <source>
        <dbReference type="PROSITE" id="PS50943"/>
    </source>
</evidence>
<dbReference type="Pfam" id="PF01381">
    <property type="entry name" value="HTH_3"/>
    <property type="match status" value="1"/>
</dbReference>
<keyword evidence="4" id="KW-1185">Reference proteome</keyword>
<organism evidence="3 4">
    <name type="scientific">Enterococcus alishanensis</name>
    <dbReference type="NCBI Taxonomy" id="1303817"/>
    <lineage>
        <taxon>Bacteria</taxon>
        <taxon>Bacillati</taxon>
        <taxon>Bacillota</taxon>
        <taxon>Bacilli</taxon>
        <taxon>Lactobacillales</taxon>
        <taxon>Enterococcaceae</taxon>
        <taxon>Enterococcus</taxon>
    </lineage>
</organism>
<protein>
    <submittedName>
        <fullName evidence="3">Helix-turn-helix transcriptional regulator</fullName>
    </submittedName>
</protein>
<evidence type="ECO:0000256" key="1">
    <source>
        <dbReference type="ARBA" id="ARBA00023125"/>
    </source>
</evidence>
<dbReference type="PANTHER" id="PTHR46558:SF7">
    <property type="entry name" value="TRANSCRIPTIONAL REGULATOR"/>
    <property type="match status" value="1"/>
</dbReference>
<dbReference type="Proteomes" id="UP000774130">
    <property type="component" value="Unassembled WGS sequence"/>
</dbReference>
<reference evidence="3 4" key="1">
    <citation type="submission" date="2021-06" db="EMBL/GenBank/DDBJ databases">
        <title>Enterococcus alishanensis sp. nov., a novel lactic acid bacterium isolated from fresh coffee beans.</title>
        <authorList>
            <person name="Chen Y.-S."/>
        </authorList>
    </citation>
    <scope>NUCLEOTIDE SEQUENCE [LARGE SCALE GENOMIC DNA]</scope>
    <source>
        <strain evidence="3 4">ALS3</strain>
    </source>
</reference>
<comment type="caution">
    <text evidence="3">The sequence shown here is derived from an EMBL/GenBank/DDBJ whole genome shotgun (WGS) entry which is preliminary data.</text>
</comment>
<evidence type="ECO:0000313" key="3">
    <source>
        <dbReference type="EMBL" id="MBV7390654.1"/>
    </source>
</evidence>
<name>A0ABS6TCS4_9ENTE</name>
<keyword evidence="1" id="KW-0238">DNA-binding</keyword>
<sequence length="68" mass="8108">MKNIVQAEREKRKMSREELASLVGVSRQTIYFLETDRYNPSIHLAHHLAQIFGKTIEEIFIFEEEEEK</sequence>
<dbReference type="RefSeq" id="WP_218325712.1">
    <property type="nucleotide sequence ID" value="NZ_JAHUZB010000003.1"/>
</dbReference>
<accession>A0ABS6TCS4</accession>
<feature type="domain" description="HTH cro/C1-type" evidence="2">
    <location>
        <begin position="5"/>
        <end position="59"/>
    </location>
</feature>